<keyword evidence="10" id="KW-1185">Reference proteome</keyword>
<feature type="domain" description="RNA polymerase sigma-70 region 2" evidence="7">
    <location>
        <begin position="33"/>
        <end position="95"/>
    </location>
</feature>
<dbReference type="SUPFAM" id="SSF88946">
    <property type="entry name" value="Sigma2 domain of RNA polymerase sigma factors"/>
    <property type="match status" value="1"/>
</dbReference>
<evidence type="ECO:0000256" key="1">
    <source>
        <dbReference type="ARBA" id="ARBA00010641"/>
    </source>
</evidence>
<dbReference type="InterPro" id="IPR013324">
    <property type="entry name" value="RNA_pol_sigma_r3/r4-like"/>
</dbReference>
<dbReference type="CDD" id="cd06171">
    <property type="entry name" value="Sigma70_r4"/>
    <property type="match status" value="1"/>
</dbReference>
<dbReference type="PANTHER" id="PTHR43133:SF51">
    <property type="entry name" value="RNA POLYMERASE SIGMA FACTOR"/>
    <property type="match status" value="1"/>
</dbReference>
<protein>
    <recommendedName>
        <fullName evidence="6">RNA polymerase sigma factor</fullName>
    </recommendedName>
</protein>
<dbReference type="InterPro" id="IPR014284">
    <property type="entry name" value="RNA_pol_sigma-70_dom"/>
</dbReference>
<dbReference type="EMBL" id="BSUK01000001">
    <property type="protein sequence ID" value="GMA23224.1"/>
    <property type="molecule type" value="Genomic_DNA"/>
</dbReference>
<dbReference type="InterPro" id="IPR039425">
    <property type="entry name" value="RNA_pol_sigma-70-like"/>
</dbReference>
<dbReference type="Proteomes" id="UP001157091">
    <property type="component" value="Unassembled WGS sequence"/>
</dbReference>
<sequence length="193" mass="21429">MSDLRHSPAHEAEADDELARRARLGDKRAFADLVDRHGPVVHRFAARLVGPDEADDVAQETFVTAWTSLDRYRGASAFRTWLLGIAANHARHRLRWDARHPRGPLPDPDEPATVLGAHDAGPDRRAIGDAFVDALEKALDELPVMQRACWILRDVEGLSYAEVAEVQATTVTAVRGALHRARTALASRLEPWR</sequence>
<dbReference type="Pfam" id="PF08281">
    <property type="entry name" value="Sigma70_r4_2"/>
    <property type="match status" value="1"/>
</dbReference>
<keyword evidence="5 6" id="KW-0804">Transcription</keyword>
<dbReference type="InterPro" id="IPR007627">
    <property type="entry name" value="RNA_pol_sigma70_r2"/>
</dbReference>
<dbReference type="PANTHER" id="PTHR43133">
    <property type="entry name" value="RNA POLYMERASE ECF-TYPE SIGMA FACTO"/>
    <property type="match status" value="1"/>
</dbReference>
<evidence type="ECO:0000256" key="6">
    <source>
        <dbReference type="RuleBase" id="RU000716"/>
    </source>
</evidence>
<dbReference type="InterPro" id="IPR036388">
    <property type="entry name" value="WH-like_DNA-bd_sf"/>
</dbReference>
<keyword evidence="4 6" id="KW-0238">DNA-binding</keyword>
<evidence type="ECO:0000256" key="3">
    <source>
        <dbReference type="ARBA" id="ARBA00023082"/>
    </source>
</evidence>
<name>A0ABQ6I0B0_9MICO</name>
<comment type="similarity">
    <text evidence="1 6">Belongs to the sigma-70 factor family. ECF subfamily.</text>
</comment>
<evidence type="ECO:0000259" key="7">
    <source>
        <dbReference type="Pfam" id="PF04542"/>
    </source>
</evidence>
<evidence type="ECO:0000256" key="5">
    <source>
        <dbReference type="ARBA" id="ARBA00023163"/>
    </source>
</evidence>
<dbReference type="SUPFAM" id="SSF88659">
    <property type="entry name" value="Sigma3 and sigma4 domains of RNA polymerase sigma factors"/>
    <property type="match status" value="1"/>
</dbReference>
<dbReference type="InterPro" id="IPR000838">
    <property type="entry name" value="RNA_pol_sigma70_ECF_CS"/>
</dbReference>
<dbReference type="NCBIfam" id="TIGR02937">
    <property type="entry name" value="sigma70-ECF"/>
    <property type="match status" value="1"/>
</dbReference>
<evidence type="ECO:0000256" key="2">
    <source>
        <dbReference type="ARBA" id="ARBA00023015"/>
    </source>
</evidence>
<dbReference type="Gene3D" id="1.10.1740.10">
    <property type="match status" value="1"/>
</dbReference>
<evidence type="ECO:0000313" key="10">
    <source>
        <dbReference type="Proteomes" id="UP001157091"/>
    </source>
</evidence>
<dbReference type="Pfam" id="PF04542">
    <property type="entry name" value="Sigma70_r2"/>
    <property type="match status" value="1"/>
</dbReference>
<keyword evidence="3 6" id="KW-0731">Sigma factor</keyword>
<evidence type="ECO:0000256" key="4">
    <source>
        <dbReference type="ARBA" id="ARBA00023125"/>
    </source>
</evidence>
<dbReference type="PROSITE" id="PS01063">
    <property type="entry name" value="SIGMA70_ECF"/>
    <property type="match status" value="1"/>
</dbReference>
<comment type="caution">
    <text evidence="9">The sequence shown here is derived from an EMBL/GenBank/DDBJ whole genome shotgun (WGS) entry which is preliminary data.</text>
</comment>
<evidence type="ECO:0000259" key="8">
    <source>
        <dbReference type="Pfam" id="PF08281"/>
    </source>
</evidence>
<dbReference type="InterPro" id="IPR013249">
    <property type="entry name" value="RNA_pol_sigma70_r4_t2"/>
</dbReference>
<organism evidence="9 10">
    <name type="scientific">Luteimicrobium album</name>
    <dbReference type="NCBI Taxonomy" id="1054550"/>
    <lineage>
        <taxon>Bacteria</taxon>
        <taxon>Bacillati</taxon>
        <taxon>Actinomycetota</taxon>
        <taxon>Actinomycetes</taxon>
        <taxon>Micrococcales</taxon>
        <taxon>Luteimicrobium</taxon>
    </lineage>
</organism>
<dbReference type="InterPro" id="IPR013325">
    <property type="entry name" value="RNA_pol_sigma_r2"/>
</dbReference>
<reference evidence="10" key="1">
    <citation type="journal article" date="2019" name="Int. J. Syst. Evol. Microbiol.">
        <title>The Global Catalogue of Microorganisms (GCM) 10K type strain sequencing project: providing services to taxonomists for standard genome sequencing and annotation.</title>
        <authorList>
            <consortium name="The Broad Institute Genomics Platform"/>
            <consortium name="The Broad Institute Genome Sequencing Center for Infectious Disease"/>
            <person name="Wu L."/>
            <person name="Ma J."/>
        </authorList>
    </citation>
    <scope>NUCLEOTIDE SEQUENCE [LARGE SCALE GENOMIC DNA]</scope>
    <source>
        <strain evidence="10">NBRC 106348</strain>
    </source>
</reference>
<feature type="domain" description="RNA polymerase sigma factor 70 region 4 type 2" evidence="8">
    <location>
        <begin position="134"/>
        <end position="185"/>
    </location>
</feature>
<dbReference type="RefSeq" id="WP_284292290.1">
    <property type="nucleotide sequence ID" value="NZ_BSUK01000001.1"/>
</dbReference>
<proteinExistence type="inferred from homology"/>
<evidence type="ECO:0000313" key="9">
    <source>
        <dbReference type="EMBL" id="GMA23224.1"/>
    </source>
</evidence>
<gene>
    <name evidence="9" type="ORF">GCM10025864_09830</name>
</gene>
<keyword evidence="2 6" id="KW-0805">Transcription regulation</keyword>
<dbReference type="Gene3D" id="1.10.10.10">
    <property type="entry name" value="Winged helix-like DNA-binding domain superfamily/Winged helix DNA-binding domain"/>
    <property type="match status" value="1"/>
</dbReference>
<accession>A0ABQ6I0B0</accession>